<dbReference type="EMBL" id="FNTI01000002">
    <property type="protein sequence ID" value="SEE79161.1"/>
    <property type="molecule type" value="Genomic_DNA"/>
</dbReference>
<sequence length="35" mass="3809">MTFMEFIGPYKAFGYGLGIGFVIGCIYTGWVAGLK</sequence>
<name>A0A1H5LRY8_9BRAD</name>
<proteinExistence type="predicted"/>
<dbReference type="Proteomes" id="UP000183208">
    <property type="component" value="Unassembled WGS sequence"/>
</dbReference>
<dbReference type="AlphaFoldDB" id="A0A1H5LRY8"/>
<keyword evidence="1" id="KW-0472">Membrane</keyword>
<accession>A0A1H5LRY8</accession>
<protein>
    <submittedName>
        <fullName evidence="3">Uncharacterized protein</fullName>
    </submittedName>
</protein>
<evidence type="ECO:0000313" key="2">
    <source>
        <dbReference type="EMBL" id="SEE52741.1"/>
    </source>
</evidence>
<reference evidence="3 4" key="1">
    <citation type="submission" date="2016-10" db="EMBL/GenBank/DDBJ databases">
        <authorList>
            <person name="de Groot N.N."/>
        </authorList>
    </citation>
    <scope>NUCLEOTIDE SEQUENCE [LARGE SCALE GENOMIC DNA]</scope>
    <source>
        <strain evidence="3 4">GAS522</strain>
    </source>
</reference>
<keyword evidence="1" id="KW-0812">Transmembrane</keyword>
<gene>
    <name evidence="2" type="ORF">SAMN05444171_7863</name>
    <name evidence="3" type="ORF">SAMN05444171_8074</name>
</gene>
<evidence type="ECO:0000313" key="4">
    <source>
        <dbReference type="Proteomes" id="UP000183208"/>
    </source>
</evidence>
<evidence type="ECO:0000256" key="1">
    <source>
        <dbReference type="SAM" id="Phobius"/>
    </source>
</evidence>
<dbReference type="EMBL" id="FNTI01000001">
    <property type="protein sequence ID" value="SEE52741.1"/>
    <property type="molecule type" value="Genomic_DNA"/>
</dbReference>
<keyword evidence="1" id="KW-1133">Transmembrane helix</keyword>
<feature type="transmembrane region" description="Helical" evidence="1">
    <location>
        <begin position="12"/>
        <end position="32"/>
    </location>
</feature>
<organism evidence="3 4">
    <name type="scientific">Bradyrhizobium lablabi</name>
    <dbReference type="NCBI Taxonomy" id="722472"/>
    <lineage>
        <taxon>Bacteria</taxon>
        <taxon>Pseudomonadati</taxon>
        <taxon>Pseudomonadota</taxon>
        <taxon>Alphaproteobacteria</taxon>
        <taxon>Hyphomicrobiales</taxon>
        <taxon>Nitrobacteraceae</taxon>
        <taxon>Bradyrhizobium</taxon>
    </lineage>
</organism>
<evidence type="ECO:0000313" key="3">
    <source>
        <dbReference type="EMBL" id="SEE79161.1"/>
    </source>
</evidence>